<evidence type="ECO:0000313" key="3">
    <source>
        <dbReference type="EMBL" id="KAF5846433.1"/>
    </source>
</evidence>
<feature type="chain" id="PRO_5034946694" description="Alpha-L-rhamnosidase C-terminal domain-containing protein" evidence="1">
    <location>
        <begin position="18"/>
        <end position="823"/>
    </location>
</feature>
<accession>A0A8H5ZEI3</accession>
<dbReference type="PANTHER" id="PTHR34987">
    <property type="entry name" value="C, PUTATIVE (AFU_ORTHOLOGUE AFUA_3G02880)-RELATED"/>
    <property type="match status" value="1"/>
</dbReference>
<name>A0A8H5ZEI3_COCSA</name>
<gene>
    <name evidence="3" type="ORF">GGP41_003886</name>
</gene>
<evidence type="ECO:0000259" key="2">
    <source>
        <dbReference type="Pfam" id="PF17390"/>
    </source>
</evidence>
<dbReference type="InterPro" id="IPR012341">
    <property type="entry name" value="6hp_glycosidase-like_sf"/>
</dbReference>
<keyword evidence="1" id="KW-0732">Signal</keyword>
<dbReference type="GO" id="GO:0005975">
    <property type="term" value="P:carbohydrate metabolic process"/>
    <property type="evidence" value="ECO:0007669"/>
    <property type="project" value="InterPro"/>
</dbReference>
<reference evidence="3" key="1">
    <citation type="submission" date="2019-11" db="EMBL/GenBank/DDBJ databases">
        <title>Bipolaris sorokiniana Genome sequencing.</title>
        <authorList>
            <person name="Wang H."/>
        </authorList>
    </citation>
    <scope>NUCLEOTIDE SEQUENCE</scope>
</reference>
<organism evidence="3 4">
    <name type="scientific">Cochliobolus sativus</name>
    <name type="common">Common root rot and spot blotch fungus</name>
    <name type="synonym">Bipolaris sorokiniana</name>
    <dbReference type="NCBI Taxonomy" id="45130"/>
    <lineage>
        <taxon>Eukaryota</taxon>
        <taxon>Fungi</taxon>
        <taxon>Dikarya</taxon>
        <taxon>Ascomycota</taxon>
        <taxon>Pezizomycotina</taxon>
        <taxon>Dothideomycetes</taxon>
        <taxon>Pleosporomycetidae</taxon>
        <taxon>Pleosporales</taxon>
        <taxon>Pleosporineae</taxon>
        <taxon>Pleosporaceae</taxon>
        <taxon>Bipolaris</taxon>
    </lineage>
</organism>
<evidence type="ECO:0000313" key="4">
    <source>
        <dbReference type="Proteomes" id="UP000624244"/>
    </source>
</evidence>
<comment type="caution">
    <text evidence="3">The sequence shown here is derived from an EMBL/GenBank/DDBJ whole genome shotgun (WGS) entry which is preliminary data.</text>
</comment>
<dbReference type="Gene3D" id="2.60.420.10">
    <property type="entry name" value="Maltose phosphorylase, domain 3"/>
    <property type="match status" value="1"/>
</dbReference>
<dbReference type="PANTHER" id="PTHR34987:SF4">
    <property type="entry name" value="ALPHA-L-RHAMNOSIDASE C-TERMINAL DOMAIN-CONTAINING PROTEIN"/>
    <property type="match status" value="1"/>
</dbReference>
<dbReference type="Pfam" id="PF17390">
    <property type="entry name" value="Bac_rhamnosid_C"/>
    <property type="match status" value="1"/>
</dbReference>
<sequence length="823" mass="88351">MRFSQTVLLICVARAQAVSVSTIQSGQPIRYSSLSFPANNSSVPIYATNGTFTIKGSKSTPGVIVLDYEANVEGFPTFQVLSAIGDTSGLEITYSESKEVLDNYYMSDGPLGLAAAMDTYRVNQYNISGPLVHTNRLIQGGFRYQKFNLSTAGELVLEKVGVKPSIPTTPLDRLPGHFESSDEVLNRIWTVGARTVQLNDIPANSVPPFWQVSLEGALVESQAPQVLSAGGIAAALTQYQLAFEVKPIAKGFAFTVLADTLNSGIYIFCNIANGSISAHFGSTEDSPQIAFATLPQTIATGVWHKVQVMANMTNIAVAIQEVPVFQFSQTSSFFGSFGFGAPLGHSAVFRNLSATNLSGELIYSASLTDDTFISDFLVGTNPRDTTVDGSKRDRIAYAGDLDIALVSSLASTNSISYVQGTLDLIGSYQLTPGFFAPTAKIQQEPLSTPINVNQTGLIGYSFNLLTAVAGFYKRTGDDKLPKEWAPRAMRMLDWANSQVLPENGLLNISNAAFGGDWNYYDAPQSGVVSKFNMVYAYALQECITLLADGGIDTEPYLSRLEALRIAIDKNLWSNELNAYYVSDTIRDGFGQDSNALAILAGVNKNNHTSSMILKSLKQLSTPVGYFAFSQAVTASGFAKYISPYASAYHLRAAFQSKDSESALNLLKSLWAPMTDPKGPYYTGCFWETLNATGMPAFGRTTSLCHGWAAGPTGELSGHVLGVSAVKPGYKEWKIAPMTLGLDWARGKLPVPGGEIFVAWNATGNVIKRLEVESPSGSLGTVIVPLSDGNGSTRGIFDVNGQKVDGNGTFHVAGGKTFILTYII</sequence>
<dbReference type="GO" id="GO:0003824">
    <property type="term" value="F:catalytic activity"/>
    <property type="evidence" value="ECO:0007669"/>
    <property type="project" value="UniProtKB-ARBA"/>
</dbReference>
<dbReference type="InterPro" id="IPR035398">
    <property type="entry name" value="Bac_rhamnosid_C"/>
</dbReference>
<dbReference type="InterPro" id="IPR008928">
    <property type="entry name" value="6-hairpin_glycosidase_sf"/>
</dbReference>
<protein>
    <recommendedName>
        <fullName evidence="2">Alpha-L-rhamnosidase C-terminal domain-containing protein</fullName>
    </recommendedName>
</protein>
<dbReference type="Gene3D" id="2.60.120.560">
    <property type="entry name" value="Exo-inulinase, domain 1"/>
    <property type="match status" value="1"/>
</dbReference>
<dbReference type="AlphaFoldDB" id="A0A8H5ZEI3"/>
<feature type="signal peptide" evidence="1">
    <location>
        <begin position="1"/>
        <end position="17"/>
    </location>
</feature>
<dbReference type="SUPFAM" id="SSF48208">
    <property type="entry name" value="Six-hairpin glycosidases"/>
    <property type="match status" value="1"/>
</dbReference>
<proteinExistence type="predicted"/>
<dbReference type="Proteomes" id="UP000624244">
    <property type="component" value="Unassembled WGS sequence"/>
</dbReference>
<dbReference type="EMBL" id="WNKQ01000016">
    <property type="protein sequence ID" value="KAF5846433.1"/>
    <property type="molecule type" value="Genomic_DNA"/>
</dbReference>
<dbReference type="Gene3D" id="1.50.10.10">
    <property type="match status" value="1"/>
</dbReference>
<feature type="domain" description="Alpha-L-rhamnosidase C-terminal" evidence="2">
    <location>
        <begin position="721"/>
        <end position="791"/>
    </location>
</feature>
<evidence type="ECO:0000256" key="1">
    <source>
        <dbReference type="SAM" id="SignalP"/>
    </source>
</evidence>